<dbReference type="InterPro" id="IPR020904">
    <property type="entry name" value="Sc_DH/Rdtase_CS"/>
</dbReference>
<dbReference type="SMART" id="SM00822">
    <property type="entry name" value="PKS_KR"/>
    <property type="match status" value="1"/>
</dbReference>
<protein>
    <submittedName>
        <fullName evidence="2">Dehydrogenase/reductase SDR family member 7-like</fullName>
    </submittedName>
</protein>
<evidence type="ECO:0000259" key="1">
    <source>
        <dbReference type="SMART" id="SM00822"/>
    </source>
</evidence>
<dbReference type="Pfam" id="PF00106">
    <property type="entry name" value="adh_short"/>
    <property type="match status" value="1"/>
</dbReference>
<dbReference type="InterPro" id="IPR036291">
    <property type="entry name" value="NAD(P)-bd_dom_sf"/>
</dbReference>
<dbReference type="PANTHER" id="PTHR45274:SF2">
    <property type="entry name" value="NAD(P)-BINDING ROSSMANN-FOLD SUPERFAMILY PROTEIN"/>
    <property type="match status" value="1"/>
</dbReference>
<accession>A0AAX6HGA6</accession>
<dbReference type="PANTHER" id="PTHR45274">
    <property type="entry name" value="NAD(P)-BINDING ROSSMANN-FOLD SUPERFAMILY PROTEIN"/>
    <property type="match status" value="1"/>
</dbReference>
<dbReference type="InterPro" id="IPR002347">
    <property type="entry name" value="SDR_fam"/>
</dbReference>
<evidence type="ECO:0000313" key="3">
    <source>
        <dbReference type="Proteomes" id="UP001140949"/>
    </source>
</evidence>
<dbReference type="PROSITE" id="PS00061">
    <property type="entry name" value="ADH_SHORT"/>
    <property type="match status" value="1"/>
</dbReference>
<dbReference type="EMBL" id="JANAVB010009598">
    <property type="protein sequence ID" value="KAJ6839903.1"/>
    <property type="molecule type" value="Genomic_DNA"/>
</dbReference>
<dbReference type="PRINTS" id="PR00081">
    <property type="entry name" value="GDHRDH"/>
</dbReference>
<keyword evidence="3" id="KW-1185">Reference proteome</keyword>
<gene>
    <name evidence="2" type="ORF">M6B38_311005</name>
</gene>
<comment type="caution">
    <text evidence="2">The sequence shown here is derived from an EMBL/GenBank/DDBJ whole genome shotgun (WGS) entry which is preliminary data.</text>
</comment>
<reference evidence="2" key="2">
    <citation type="submission" date="2023-04" db="EMBL/GenBank/DDBJ databases">
        <authorList>
            <person name="Bruccoleri R.E."/>
            <person name="Oakeley E.J."/>
            <person name="Faust A.-M."/>
            <person name="Dessus-Babus S."/>
            <person name="Altorfer M."/>
            <person name="Burckhardt D."/>
            <person name="Oertli M."/>
            <person name="Naumann U."/>
            <person name="Petersen F."/>
            <person name="Wong J."/>
        </authorList>
    </citation>
    <scope>NUCLEOTIDE SEQUENCE</scope>
    <source>
        <strain evidence="2">GSM-AAB239-AS_SAM_17_03QT</strain>
        <tissue evidence="2">Leaf</tissue>
    </source>
</reference>
<dbReference type="InterPro" id="IPR057326">
    <property type="entry name" value="KR_dom"/>
</dbReference>
<dbReference type="AlphaFoldDB" id="A0AAX6HGA6"/>
<dbReference type="GO" id="GO:0016020">
    <property type="term" value="C:membrane"/>
    <property type="evidence" value="ECO:0007669"/>
    <property type="project" value="TreeGrafter"/>
</dbReference>
<sequence length="313" mass="34329">MVLPIAIVAVLFLSLLAFAVVFALADGDFTLLTARPAKREEIEGKVVWITGASRGIGEVLAKQFAKLGARLILSARNVAELERVKAEILGKNSSCEVEVLPMDLTTSEESLRESVQKAESYFSYAGVDYMVHNAGRIPRLASALKITEESLMTTFQTNVLGPIALTRLLAPYMLKRRRGHFIVISSAVGKVHSPFQTDYCASKFALNGYFHTLRTELLHRGIKVTVVCPGQIDVFPDIGDDNPLPPVPVERCVRLIITAAIHGLKEAWIAKQPILLTMYVMQYMPSIGFWVMDKVGAATPEPSATSSQKKKAT</sequence>
<dbReference type="Proteomes" id="UP001140949">
    <property type="component" value="Unassembled WGS sequence"/>
</dbReference>
<name>A0AAX6HGA6_IRIPA</name>
<proteinExistence type="predicted"/>
<evidence type="ECO:0000313" key="2">
    <source>
        <dbReference type="EMBL" id="KAJ6839903.1"/>
    </source>
</evidence>
<reference evidence="2" key="1">
    <citation type="journal article" date="2023" name="GigaByte">
        <title>Genome assembly of the bearded iris, Iris pallida Lam.</title>
        <authorList>
            <person name="Bruccoleri R.E."/>
            <person name="Oakeley E.J."/>
            <person name="Faust A.M.E."/>
            <person name="Altorfer M."/>
            <person name="Dessus-Babus S."/>
            <person name="Burckhardt D."/>
            <person name="Oertli M."/>
            <person name="Naumann U."/>
            <person name="Petersen F."/>
            <person name="Wong J."/>
        </authorList>
    </citation>
    <scope>NUCLEOTIDE SEQUENCE</scope>
    <source>
        <strain evidence="2">GSM-AAB239-AS_SAM_17_03QT</strain>
    </source>
</reference>
<organism evidence="2 3">
    <name type="scientific">Iris pallida</name>
    <name type="common">Sweet iris</name>
    <dbReference type="NCBI Taxonomy" id="29817"/>
    <lineage>
        <taxon>Eukaryota</taxon>
        <taxon>Viridiplantae</taxon>
        <taxon>Streptophyta</taxon>
        <taxon>Embryophyta</taxon>
        <taxon>Tracheophyta</taxon>
        <taxon>Spermatophyta</taxon>
        <taxon>Magnoliopsida</taxon>
        <taxon>Liliopsida</taxon>
        <taxon>Asparagales</taxon>
        <taxon>Iridaceae</taxon>
        <taxon>Iridoideae</taxon>
        <taxon>Irideae</taxon>
        <taxon>Iris</taxon>
    </lineage>
</organism>
<dbReference type="Gene3D" id="3.40.50.720">
    <property type="entry name" value="NAD(P)-binding Rossmann-like Domain"/>
    <property type="match status" value="1"/>
</dbReference>
<dbReference type="SUPFAM" id="SSF51735">
    <property type="entry name" value="NAD(P)-binding Rossmann-fold domains"/>
    <property type="match status" value="1"/>
</dbReference>
<feature type="domain" description="Ketoreductase" evidence="1">
    <location>
        <begin position="45"/>
        <end position="235"/>
    </location>
</feature>